<reference evidence="1 2" key="1">
    <citation type="submission" date="2016-06" db="EMBL/GenBank/DDBJ databases">
        <title>First insights into the genetic diversity and population structure of in the Bacillus cereus group bacteria from diverse marine environments.</title>
        <authorList>
            <person name="Liu Y."/>
            <person name="Lai Q."/>
            <person name="Shao Z."/>
        </authorList>
    </citation>
    <scope>NUCLEOTIDE SEQUENCE [LARGE SCALE GENOMIC DNA]</scope>
    <source>
        <strain evidence="1 2">N35-10-2</strain>
    </source>
</reference>
<name>A0A1J9UHJ7_9BACI</name>
<sequence>MELLSREKSKKPLDRNRSGFMGECLVLAKLVSLGYTVKFADTTNQEGYDLIILDTDKKIEVKHIQTSESTSNESFILKRSQAELDSFDNLVLIISNFTNYNGFNNLKYYIFSNHEIRKIFSNKGTSSGNFTFNLNKEGTKLASTDLSPFQDQWKKI</sequence>
<proteinExistence type="predicted"/>
<protein>
    <submittedName>
        <fullName evidence="1">Uncharacterized protein</fullName>
    </submittedName>
</protein>
<dbReference type="EMBL" id="MAOE01000090">
    <property type="protein sequence ID" value="OJD63647.1"/>
    <property type="molecule type" value="Genomic_DNA"/>
</dbReference>
<organism evidence="1 2">
    <name type="scientific">Bacillus albus</name>
    <dbReference type="NCBI Taxonomy" id="2026189"/>
    <lineage>
        <taxon>Bacteria</taxon>
        <taxon>Bacillati</taxon>
        <taxon>Bacillota</taxon>
        <taxon>Bacilli</taxon>
        <taxon>Bacillales</taxon>
        <taxon>Bacillaceae</taxon>
        <taxon>Bacillus</taxon>
        <taxon>Bacillus cereus group</taxon>
    </lineage>
</organism>
<dbReference type="Proteomes" id="UP000181873">
    <property type="component" value="Unassembled WGS sequence"/>
</dbReference>
<dbReference type="GO" id="GO:0003676">
    <property type="term" value="F:nucleic acid binding"/>
    <property type="evidence" value="ECO:0007669"/>
    <property type="project" value="InterPro"/>
</dbReference>
<comment type="caution">
    <text evidence="1">The sequence shown here is derived from an EMBL/GenBank/DDBJ whole genome shotgun (WGS) entry which is preliminary data.</text>
</comment>
<dbReference type="RefSeq" id="WP_071758282.1">
    <property type="nucleotide sequence ID" value="NZ_CBCSIO010000016.1"/>
</dbReference>
<dbReference type="Gene3D" id="3.40.1350.10">
    <property type="match status" value="1"/>
</dbReference>
<dbReference type="InterPro" id="IPR011856">
    <property type="entry name" value="tRNA_endonuc-like_dom_sf"/>
</dbReference>
<dbReference type="AlphaFoldDB" id="A0A1J9UHJ7"/>
<evidence type="ECO:0000313" key="2">
    <source>
        <dbReference type="Proteomes" id="UP000181873"/>
    </source>
</evidence>
<accession>A0A1J9UHJ7</accession>
<evidence type="ECO:0000313" key="1">
    <source>
        <dbReference type="EMBL" id="OJD63647.1"/>
    </source>
</evidence>
<gene>
    <name evidence="1" type="ORF">BAU25_12530</name>
</gene>